<gene>
    <name evidence="6" type="primary">KAFR0A05920</name>
    <name evidence="6" type="ORF">KAFR_0A05920</name>
</gene>
<evidence type="ECO:0000256" key="1">
    <source>
        <dbReference type="ARBA" id="ARBA00023254"/>
    </source>
</evidence>
<dbReference type="HOGENOM" id="CLU_051887_0_0_1"/>
<dbReference type="GO" id="GO:0019789">
    <property type="term" value="F:SUMO transferase activity"/>
    <property type="evidence" value="ECO:0007669"/>
    <property type="project" value="EnsemblFungi"/>
</dbReference>
<dbReference type="GO" id="GO:0035861">
    <property type="term" value="C:site of double-strand break"/>
    <property type="evidence" value="ECO:0007669"/>
    <property type="project" value="EnsemblFungi"/>
</dbReference>
<dbReference type="KEGG" id="kaf:KAFR_0A05920"/>
<evidence type="ECO:0000313" key="6">
    <source>
        <dbReference type="EMBL" id="CCF56027.1"/>
    </source>
</evidence>
<dbReference type="GO" id="GO:0008270">
    <property type="term" value="F:zinc ion binding"/>
    <property type="evidence" value="ECO:0007669"/>
    <property type="project" value="UniProtKB-KW"/>
</dbReference>
<dbReference type="GO" id="GO:0000795">
    <property type="term" value="C:synaptonemal complex"/>
    <property type="evidence" value="ECO:0007669"/>
    <property type="project" value="InterPro"/>
</dbReference>
<dbReference type="AlphaFoldDB" id="H2ANS7"/>
<dbReference type="Proteomes" id="UP000005220">
    <property type="component" value="Chromosome 1"/>
</dbReference>
<feature type="domain" description="RING-type" evidence="5">
    <location>
        <begin position="13"/>
        <end position="50"/>
    </location>
</feature>
<feature type="compositionally biased region" description="Polar residues" evidence="4">
    <location>
        <begin position="294"/>
        <end position="320"/>
    </location>
</feature>
<dbReference type="GO" id="GO:0003682">
    <property type="term" value="F:chromatin binding"/>
    <property type="evidence" value="ECO:0007669"/>
    <property type="project" value="EnsemblFungi"/>
</dbReference>
<protein>
    <recommendedName>
        <fullName evidence="5">RING-type domain-containing protein</fullName>
    </recommendedName>
</protein>
<dbReference type="STRING" id="1071382.H2ANS7"/>
<keyword evidence="2" id="KW-0479">Metal-binding</keyword>
<dbReference type="GO" id="GO:0007130">
    <property type="term" value="P:synaptonemal complex assembly"/>
    <property type="evidence" value="ECO:0007669"/>
    <property type="project" value="EnsemblFungi"/>
</dbReference>
<evidence type="ECO:0000259" key="5">
    <source>
        <dbReference type="PROSITE" id="PS50089"/>
    </source>
</evidence>
<dbReference type="PROSITE" id="PS50089">
    <property type="entry name" value="ZF_RING_2"/>
    <property type="match status" value="1"/>
</dbReference>
<keyword evidence="7" id="KW-1185">Reference proteome</keyword>
<reference evidence="6 7" key="1">
    <citation type="journal article" date="2011" name="Proc. Natl. Acad. Sci. U.S.A.">
        <title>Evolutionary erosion of yeast sex chromosomes by mating-type switching accidents.</title>
        <authorList>
            <person name="Gordon J.L."/>
            <person name="Armisen D."/>
            <person name="Proux-Wera E."/>
            <person name="Oheigeartaigh S.S."/>
            <person name="Byrne K.P."/>
            <person name="Wolfe K.H."/>
        </authorList>
    </citation>
    <scope>NUCLEOTIDE SEQUENCE [LARGE SCALE GENOMIC DNA]</scope>
    <source>
        <strain evidence="7">ATCC 22294 / BCRC 22015 / CBS 2517 / CECT 1963 / NBRC 1671 / NRRL Y-8276</strain>
    </source>
</reference>
<dbReference type="FunCoup" id="H2ANS7">
    <property type="interactions" value="37"/>
</dbReference>
<dbReference type="InParanoid" id="H2ANS7"/>
<dbReference type="InterPro" id="IPR042123">
    <property type="entry name" value="Zip3/RNF212-like"/>
</dbReference>
<accession>H2ANS7</accession>
<keyword evidence="2" id="KW-0862">Zinc</keyword>
<feature type="compositionally biased region" description="Low complexity" evidence="4">
    <location>
        <begin position="329"/>
        <end position="344"/>
    </location>
</feature>
<feature type="coiled-coil region" evidence="3">
    <location>
        <begin position="107"/>
        <end position="144"/>
    </location>
</feature>
<dbReference type="PANTHER" id="PTHR22663:SF17">
    <property type="entry name" value="RING FINGER PROTEIN NARYA-RELATED"/>
    <property type="match status" value="1"/>
</dbReference>
<organism evidence="6 7">
    <name type="scientific">Kazachstania africana (strain ATCC 22294 / BCRC 22015 / CBS 2517 / CECT 1963 / NBRC 1671 / NRRL Y-8276)</name>
    <name type="common">Yeast</name>
    <name type="synonym">Kluyveromyces africanus</name>
    <dbReference type="NCBI Taxonomy" id="1071382"/>
    <lineage>
        <taxon>Eukaryota</taxon>
        <taxon>Fungi</taxon>
        <taxon>Dikarya</taxon>
        <taxon>Ascomycota</taxon>
        <taxon>Saccharomycotina</taxon>
        <taxon>Saccharomycetes</taxon>
        <taxon>Saccharomycetales</taxon>
        <taxon>Saccharomycetaceae</taxon>
        <taxon>Kazachstania</taxon>
    </lineage>
</organism>
<evidence type="ECO:0000256" key="4">
    <source>
        <dbReference type="SAM" id="MobiDB-lite"/>
    </source>
</evidence>
<dbReference type="GO" id="GO:0000775">
    <property type="term" value="C:chromosome, centromeric region"/>
    <property type="evidence" value="ECO:0007669"/>
    <property type="project" value="EnsemblFungi"/>
</dbReference>
<dbReference type="PANTHER" id="PTHR22663">
    <property type="entry name" value="RING FINGER PROTEIN NARYA-RELATED"/>
    <property type="match status" value="1"/>
</dbReference>
<dbReference type="GO" id="GO:0000724">
    <property type="term" value="P:double-strand break repair via homologous recombination"/>
    <property type="evidence" value="ECO:0007669"/>
    <property type="project" value="EnsemblFungi"/>
</dbReference>
<evidence type="ECO:0000256" key="2">
    <source>
        <dbReference type="PROSITE-ProRule" id="PRU00175"/>
    </source>
</evidence>
<dbReference type="GeneID" id="13886163"/>
<dbReference type="Pfam" id="PF14634">
    <property type="entry name" value="zf-RING_5"/>
    <property type="match status" value="1"/>
</dbReference>
<evidence type="ECO:0000256" key="3">
    <source>
        <dbReference type="SAM" id="Coils"/>
    </source>
</evidence>
<dbReference type="eggNOG" id="KOG4739">
    <property type="taxonomic scope" value="Eukaryota"/>
</dbReference>
<dbReference type="EMBL" id="HE650821">
    <property type="protein sequence ID" value="CCF56027.1"/>
    <property type="molecule type" value="Genomic_DNA"/>
</dbReference>
<keyword evidence="1" id="KW-0469">Meiosis</keyword>
<evidence type="ECO:0000313" key="7">
    <source>
        <dbReference type="Proteomes" id="UP000005220"/>
    </source>
</evidence>
<name>H2ANS7_KAZAF</name>
<sequence length="344" mass="39307">MSLNQFSQEFVFCNVCHIRYSKEDPLNLTSCAHILCKQHISPDKKCPVCQTEDISIIKLLESKHQQLPTDVKLFFEPIPNLMENIYNVANFQVRGLLSQLQYYQNHCVKLREKVARQQQLLYKAKQELDAVASLKERNRQLESLLRGGNNFFSNITPNSVSSFKEPPHTVDLTLDVEEPQQLFVDKLKKTTSFRKNSNSHNIKNLTPTRQSEKNVTPMNSLIAESTHINKYFESSSRDSKAPILNSSSISPLGHSSLSYNQSTGSSKTVIGITKDLIKKPKFPNALERLRINKRNNTTQDETVRRTISNSTHVKSSNGDKTFNPRKRSTTSNTLSSYNNFKRIK</sequence>
<keyword evidence="3" id="KW-0175">Coiled coil</keyword>
<dbReference type="GO" id="GO:0016925">
    <property type="term" value="P:protein sumoylation"/>
    <property type="evidence" value="ECO:0007669"/>
    <property type="project" value="EnsemblFungi"/>
</dbReference>
<proteinExistence type="predicted"/>
<dbReference type="OrthoDB" id="2535391at2759"/>
<dbReference type="InterPro" id="IPR001841">
    <property type="entry name" value="Znf_RING"/>
</dbReference>
<feature type="region of interest" description="Disordered" evidence="4">
    <location>
        <begin position="195"/>
        <end position="216"/>
    </location>
</feature>
<dbReference type="RefSeq" id="XP_003955162.1">
    <property type="nucleotide sequence ID" value="XM_003955113.1"/>
</dbReference>
<dbReference type="GO" id="GO:0007131">
    <property type="term" value="P:reciprocal meiotic recombination"/>
    <property type="evidence" value="ECO:0007669"/>
    <property type="project" value="EnsemblFungi"/>
</dbReference>
<feature type="region of interest" description="Disordered" evidence="4">
    <location>
        <begin position="293"/>
        <end position="344"/>
    </location>
</feature>
<keyword evidence="2" id="KW-0863">Zinc-finger</keyword>